<dbReference type="InParanoid" id="H2ZQL5"/>
<evidence type="ECO:0008006" key="3">
    <source>
        <dbReference type="Google" id="ProtNLM"/>
    </source>
</evidence>
<reference evidence="1" key="2">
    <citation type="submission" date="2025-08" db="UniProtKB">
        <authorList>
            <consortium name="Ensembl"/>
        </authorList>
    </citation>
    <scope>IDENTIFICATION</scope>
</reference>
<reference evidence="2" key="1">
    <citation type="submission" date="2003-08" db="EMBL/GenBank/DDBJ databases">
        <authorList>
            <person name="Birren B."/>
            <person name="Nusbaum C."/>
            <person name="Abebe A."/>
            <person name="Abouelleil A."/>
            <person name="Adekoya E."/>
            <person name="Ait-zahra M."/>
            <person name="Allen N."/>
            <person name="Allen T."/>
            <person name="An P."/>
            <person name="Anderson M."/>
            <person name="Anderson S."/>
            <person name="Arachchi H."/>
            <person name="Armbruster J."/>
            <person name="Bachantsang P."/>
            <person name="Baldwin J."/>
            <person name="Barry A."/>
            <person name="Bayul T."/>
            <person name="Blitshsteyn B."/>
            <person name="Bloom T."/>
            <person name="Blye J."/>
            <person name="Boguslavskiy L."/>
            <person name="Borowsky M."/>
            <person name="Boukhgalter B."/>
            <person name="Brunache A."/>
            <person name="Butler J."/>
            <person name="Calixte N."/>
            <person name="Calvo S."/>
            <person name="Camarata J."/>
            <person name="Campo K."/>
            <person name="Chang J."/>
            <person name="Cheshatsang Y."/>
            <person name="Citroen M."/>
            <person name="Collymore A."/>
            <person name="Considine T."/>
            <person name="Cook A."/>
            <person name="Cooke P."/>
            <person name="Corum B."/>
            <person name="Cuomo C."/>
            <person name="David R."/>
            <person name="Dawoe T."/>
            <person name="Degray S."/>
            <person name="Dodge S."/>
            <person name="Dooley K."/>
            <person name="Dorje P."/>
            <person name="Dorjee K."/>
            <person name="Dorris L."/>
            <person name="Duffey N."/>
            <person name="Dupes A."/>
            <person name="Elkins T."/>
            <person name="Engels R."/>
            <person name="Erickson J."/>
            <person name="Farina A."/>
            <person name="Faro S."/>
            <person name="Ferreira P."/>
            <person name="Fischer H."/>
            <person name="Fitzgerald M."/>
            <person name="Foley K."/>
            <person name="Gage D."/>
            <person name="Galagan J."/>
            <person name="Gearin G."/>
            <person name="Gnerre S."/>
            <person name="Gnirke A."/>
            <person name="Goyette A."/>
            <person name="Graham J."/>
            <person name="Grandbois E."/>
            <person name="Gyaltsen K."/>
            <person name="Hafez N."/>
            <person name="Hagopian D."/>
            <person name="Hagos B."/>
            <person name="Hall J."/>
            <person name="Hatcher B."/>
            <person name="Heller A."/>
            <person name="Higgins H."/>
            <person name="Honan T."/>
            <person name="Horn A."/>
            <person name="Houde N."/>
            <person name="Hughes L."/>
            <person name="Hulme W."/>
            <person name="Husby E."/>
            <person name="Iliev I."/>
            <person name="Jaffe D."/>
            <person name="Jones C."/>
            <person name="Kamal M."/>
            <person name="Kamat A."/>
            <person name="Kamvysselis M."/>
            <person name="Karlsson E."/>
            <person name="Kells C."/>
            <person name="Kieu A."/>
            <person name="Kisner P."/>
            <person name="Kodira C."/>
            <person name="Kulbokas E."/>
            <person name="Labutti K."/>
            <person name="Lama D."/>
            <person name="Landers T."/>
            <person name="Leger J."/>
            <person name="Levine S."/>
            <person name="Lewis D."/>
            <person name="Lewis T."/>
            <person name="Lindblad-toh K."/>
            <person name="Liu X."/>
            <person name="Lokyitsang T."/>
            <person name="Lokyitsang Y."/>
            <person name="Lucien O."/>
            <person name="Lui A."/>
            <person name="Ma L.J."/>
            <person name="Mabbitt R."/>
            <person name="Macdonald J."/>
            <person name="Maclean C."/>
            <person name="Major J."/>
            <person name="Manning J."/>
            <person name="Marabella R."/>
            <person name="Maru K."/>
            <person name="Matthews C."/>
            <person name="Mauceli E."/>
            <person name="Mccarthy M."/>
            <person name="Mcdonough S."/>
            <person name="Mcghee T."/>
            <person name="Meldrim J."/>
            <person name="Meneus L."/>
            <person name="Mesirov J."/>
            <person name="Mihalev A."/>
            <person name="Mihova T."/>
            <person name="Mikkelsen T."/>
            <person name="Mlenga V."/>
            <person name="Moru K."/>
            <person name="Mozes J."/>
            <person name="Mulrain L."/>
            <person name="Munson G."/>
            <person name="Naylor J."/>
            <person name="Newes C."/>
            <person name="Nguyen C."/>
            <person name="Nguyen N."/>
            <person name="Nguyen T."/>
            <person name="Nicol R."/>
            <person name="Nielsen C."/>
            <person name="Nizzari M."/>
            <person name="Norbu C."/>
            <person name="Norbu N."/>
            <person name="O'donnell P."/>
            <person name="Okoawo O."/>
            <person name="O'leary S."/>
            <person name="Omotosho B."/>
            <person name="O'neill K."/>
            <person name="Osman S."/>
            <person name="Parker S."/>
            <person name="Perrin D."/>
            <person name="Phunkhang P."/>
            <person name="Piqani B."/>
            <person name="Purcell S."/>
            <person name="Rachupka T."/>
            <person name="Ramasamy U."/>
            <person name="Rameau R."/>
            <person name="Ray V."/>
            <person name="Raymond C."/>
            <person name="Retta R."/>
            <person name="Richardson S."/>
            <person name="Rise C."/>
            <person name="Rodriguez J."/>
            <person name="Rogers J."/>
            <person name="Rogov P."/>
            <person name="Rutman M."/>
            <person name="Schupbach R."/>
            <person name="Seaman C."/>
            <person name="Settipalli S."/>
            <person name="Sharpe T."/>
            <person name="Sheridan J."/>
            <person name="Sherpa N."/>
            <person name="Shi J."/>
            <person name="Smirnov S."/>
            <person name="Smith C."/>
            <person name="Sougnez C."/>
            <person name="Spencer B."/>
            <person name="Stalker J."/>
            <person name="Stange-thomann N."/>
            <person name="Stavropoulos S."/>
            <person name="Stetson K."/>
            <person name="Stone C."/>
            <person name="Stone S."/>
            <person name="Stubbs M."/>
            <person name="Talamas J."/>
            <person name="Tchuinga P."/>
            <person name="Tenzing P."/>
            <person name="Tesfaye S."/>
            <person name="Theodore J."/>
            <person name="Thoulutsang Y."/>
            <person name="Topham K."/>
            <person name="Towey S."/>
            <person name="Tsamla T."/>
            <person name="Tsomo N."/>
            <person name="Vallee D."/>
            <person name="Vassiliev H."/>
            <person name="Venkataraman V."/>
            <person name="Vinson J."/>
            <person name="Vo A."/>
            <person name="Wade C."/>
            <person name="Wang S."/>
            <person name="Wangchuk T."/>
            <person name="Wangdi T."/>
            <person name="Whittaker C."/>
            <person name="Wilkinson J."/>
            <person name="Wu Y."/>
            <person name="Wyman D."/>
            <person name="Yadav S."/>
            <person name="Yang S."/>
            <person name="Yang X."/>
            <person name="Yeager S."/>
            <person name="Yee E."/>
            <person name="Young G."/>
            <person name="Zainoun J."/>
            <person name="Zembeck L."/>
            <person name="Zimmer A."/>
            <person name="Zody M."/>
            <person name="Lander E."/>
        </authorList>
    </citation>
    <scope>NUCLEOTIDE SEQUENCE [LARGE SCALE GENOMIC DNA]</scope>
</reference>
<dbReference type="Pfam" id="PF08568">
    <property type="entry name" value="Kinetochor_Ybp2"/>
    <property type="match status" value="1"/>
</dbReference>
<dbReference type="Ensembl" id="ENSCSAVT00000020094.1">
    <property type="protein sequence ID" value="ENSCSAVP00000019881.1"/>
    <property type="gene ID" value="ENSCSAVG00000011679.1"/>
</dbReference>
<dbReference type="InterPro" id="IPR019516">
    <property type="entry name" value="Glomulin/ALF4"/>
</dbReference>
<protein>
    <recommendedName>
        <fullName evidence="3">Glomulin</fullName>
    </recommendedName>
</protein>
<reference evidence="1" key="3">
    <citation type="submission" date="2025-09" db="UniProtKB">
        <authorList>
            <consortium name="Ensembl"/>
        </authorList>
    </citation>
    <scope>IDENTIFICATION</scope>
</reference>
<evidence type="ECO:0000313" key="2">
    <source>
        <dbReference type="Proteomes" id="UP000007875"/>
    </source>
</evidence>
<accession>H2ZQL5</accession>
<evidence type="ECO:0000313" key="1">
    <source>
        <dbReference type="Ensembl" id="ENSCSAVP00000019881.1"/>
    </source>
</evidence>
<dbReference type="HOGENOM" id="CLU_029654_0_0_1"/>
<sequence>YNKLTYDLTAVNQISKEFNEEPVLEVLETAISIAVQCPSRTLRQRGIQFVAKFLDKFAWLDRAHLLHRLLFTTQHYGVKGYLSGYFKDKLSVILQESFPPNCAPFISNPRFSAILDQILILSNGSESDLLQEHDLVMSGLNLLRFLLIRDSKHQTCIWNRMKKIEENYISPLRTGLNLSRMHYKEELRKIMNPKKETPSSAFAMNGIDLPSIPVKDRKQVIESAIHSFDMMQGVCSRVQQLIDEKT</sequence>
<dbReference type="PANTHER" id="PTHR15430">
    <property type="entry name" value="GLOMULIN"/>
    <property type="match status" value="1"/>
</dbReference>
<dbReference type="OMA" id="DNENDCH"/>
<dbReference type="Proteomes" id="UP000007875">
    <property type="component" value="Unassembled WGS sequence"/>
</dbReference>
<dbReference type="GeneTree" id="ENSGT00390000018446"/>
<proteinExistence type="predicted"/>
<dbReference type="GO" id="GO:0005737">
    <property type="term" value="C:cytoplasm"/>
    <property type="evidence" value="ECO:0007669"/>
    <property type="project" value="TreeGrafter"/>
</dbReference>
<name>H2ZQL5_CIOSA</name>
<organism evidence="1 2">
    <name type="scientific">Ciona savignyi</name>
    <name type="common">Pacific transparent sea squirt</name>
    <dbReference type="NCBI Taxonomy" id="51511"/>
    <lineage>
        <taxon>Eukaryota</taxon>
        <taxon>Metazoa</taxon>
        <taxon>Chordata</taxon>
        <taxon>Tunicata</taxon>
        <taxon>Ascidiacea</taxon>
        <taxon>Phlebobranchia</taxon>
        <taxon>Cionidae</taxon>
        <taxon>Ciona</taxon>
    </lineage>
</organism>
<dbReference type="GO" id="GO:0055105">
    <property type="term" value="F:ubiquitin-protein transferase inhibitor activity"/>
    <property type="evidence" value="ECO:0007669"/>
    <property type="project" value="TreeGrafter"/>
</dbReference>
<dbReference type="PANTHER" id="PTHR15430:SF1">
    <property type="entry name" value="GLOMULIN"/>
    <property type="match status" value="1"/>
</dbReference>
<keyword evidence="2" id="KW-1185">Reference proteome</keyword>
<dbReference type="eggNOG" id="ENOG502QQAV">
    <property type="taxonomic scope" value="Eukaryota"/>
</dbReference>
<dbReference type="InterPro" id="IPR013877">
    <property type="entry name" value="YAP-bd/ALF4/Glomulin"/>
</dbReference>
<dbReference type="STRING" id="51511.ENSCSAVP00000019881"/>
<dbReference type="AlphaFoldDB" id="H2ZQL5"/>